<dbReference type="AlphaFoldDB" id="A0A8K0A6R1"/>
<dbReference type="EMBL" id="OV696692">
    <property type="protein sequence ID" value="CAH1269166.1"/>
    <property type="molecule type" value="Genomic_DNA"/>
</dbReference>
<protein>
    <submittedName>
        <fullName evidence="1">Hypp4113 protein</fullName>
    </submittedName>
</protein>
<sequence length="471" mass="53826">MPFGPKWRLGGNEAKARKILERGRSKFWLPCQLDRDVAGLEITEDNWEDTLETRYSPVDSLSFVTQLEFAQEICRRQFFTGMVVKDDHETVMTDVDHPLRHTPLVWFNLENGAEDEDSGGDDNVKFTAPIGVESDIARQSTRPTHNFYMVEMADLASSCVCRILVTKNSYPSLQPYNPFKRGGPWYWDMRGYRGANGEWEHDRHYVLKAFRRFYGPTGYNATTCRVELVRDASTNQHEHWPAVHNYVISFVSQVQAEKERSPRVAIDAHRIPDMSKEEAFFMFLVWVMSPLGYINSVVRAPEATSGTDDVLEIEGATGRQSTGNHGQRLSEREHKALEAFNNVCTTKINWACSPEGFLPLESSLHIMDQALTEDLARKVAFNIMSAADCAQSGVFLQNLVILNKLLSDDSSSAMVKRILRYSDEDDLRAMMRRRMSRLVEGELHAKIPNVKKDVTELFGQLFVKYMEEMAK</sequence>
<keyword evidence="2" id="KW-1185">Reference proteome</keyword>
<evidence type="ECO:0000313" key="2">
    <source>
        <dbReference type="Proteomes" id="UP000838412"/>
    </source>
</evidence>
<accession>A0A8K0A6R1</accession>
<dbReference type="Proteomes" id="UP000838412">
    <property type="component" value="Chromosome 7"/>
</dbReference>
<gene>
    <name evidence="1" type="primary">Hypp4113</name>
    <name evidence="1" type="ORF">BLAG_LOCUS21896</name>
</gene>
<reference evidence="1" key="1">
    <citation type="submission" date="2022-01" db="EMBL/GenBank/DDBJ databases">
        <authorList>
            <person name="Braso-Vives M."/>
        </authorList>
    </citation>
    <scope>NUCLEOTIDE SEQUENCE</scope>
</reference>
<name>A0A8K0A6R1_BRALA</name>
<dbReference type="OrthoDB" id="6353461at2759"/>
<proteinExistence type="predicted"/>
<organism evidence="1 2">
    <name type="scientific">Branchiostoma lanceolatum</name>
    <name type="common">Common lancelet</name>
    <name type="synonym">Amphioxus lanceolatum</name>
    <dbReference type="NCBI Taxonomy" id="7740"/>
    <lineage>
        <taxon>Eukaryota</taxon>
        <taxon>Metazoa</taxon>
        <taxon>Chordata</taxon>
        <taxon>Cephalochordata</taxon>
        <taxon>Leptocardii</taxon>
        <taxon>Amphioxiformes</taxon>
        <taxon>Branchiostomatidae</taxon>
        <taxon>Branchiostoma</taxon>
    </lineage>
</organism>
<evidence type="ECO:0000313" key="1">
    <source>
        <dbReference type="EMBL" id="CAH1269166.1"/>
    </source>
</evidence>